<feature type="domain" description="Creatinase N-terminal" evidence="2">
    <location>
        <begin position="9"/>
        <end position="140"/>
    </location>
</feature>
<dbReference type="KEGG" id="dfl:DFE_2071"/>
<evidence type="ECO:0000313" key="4">
    <source>
        <dbReference type="Proteomes" id="UP000269883"/>
    </source>
</evidence>
<gene>
    <name evidence="3" type="ORF">DFE_2071</name>
</gene>
<keyword evidence="4" id="KW-1185">Reference proteome</keyword>
<dbReference type="RefSeq" id="WP_126379200.1">
    <property type="nucleotide sequence ID" value="NZ_AP017378.1"/>
</dbReference>
<dbReference type="Pfam" id="PF01321">
    <property type="entry name" value="Creatinase_N"/>
    <property type="match status" value="1"/>
</dbReference>
<dbReference type="InterPro" id="IPR000587">
    <property type="entry name" value="Creatinase_N"/>
</dbReference>
<reference evidence="3 4" key="1">
    <citation type="journal article" date="2018" name="Sci. Adv.">
        <title>Multi-heme cytochromes provide a pathway for survival in energy-limited environments.</title>
        <authorList>
            <person name="Deng X."/>
            <person name="Dohmae N."/>
            <person name="Nealson K.H."/>
            <person name="Hashimoto K."/>
            <person name="Okamoto A."/>
        </authorList>
    </citation>
    <scope>NUCLEOTIDE SEQUENCE [LARGE SCALE GENOMIC DNA]</scope>
    <source>
        <strain evidence="3 4">IS5</strain>
    </source>
</reference>
<dbReference type="Proteomes" id="UP000269883">
    <property type="component" value="Chromosome"/>
</dbReference>
<dbReference type="EMBL" id="AP017378">
    <property type="protein sequence ID" value="BBD08797.1"/>
    <property type="molecule type" value="Genomic_DNA"/>
</dbReference>
<dbReference type="PANTHER" id="PTHR46112">
    <property type="entry name" value="AMINOPEPTIDASE"/>
    <property type="match status" value="1"/>
</dbReference>
<evidence type="ECO:0000259" key="2">
    <source>
        <dbReference type="Pfam" id="PF01321"/>
    </source>
</evidence>
<dbReference type="CDD" id="cd01092">
    <property type="entry name" value="APP-like"/>
    <property type="match status" value="1"/>
</dbReference>
<evidence type="ECO:0000313" key="3">
    <source>
        <dbReference type="EMBL" id="BBD08797.1"/>
    </source>
</evidence>
<name>A0A2Z6AZV1_9BACT</name>
<dbReference type="AlphaFoldDB" id="A0A2Z6AZV1"/>
<evidence type="ECO:0000259" key="1">
    <source>
        <dbReference type="Pfam" id="PF00557"/>
    </source>
</evidence>
<dbReference type="InterPro" id="IPR050659">
    <property type="entry name" value="Peptidase_M24B"/>
</dbReference>
<dbReference type="SUPFAM" id="SSF53092">
    <property type="entry name" value="Creatinase/prolidase N-terminal domain"/>
    <property type="match status" value="1"/>
</dbReference>
<dbReference type="Gene3D" id="3.40.350.10">
    <property type="entry name" value="Creatinase/prolidase N-terminal domain"/>
    <property type="match status" value="1"/>
</dbReference>
<dbReference type="OrthoDB" id="9806388at2"/>
<protein>
    <submittedName>
        <fullName evidence="3">Peptidase M24</fullName>
    </submittedName>
</protein>
<organism evidence="3 4">
    <name type="scientific">Desulfovibrio ferrophilus</name>
    <dbReference type="NCBI Taxonomy" id="241368"/>
    <lineage>
        <taxon>Bacteria</taxon>
        <taxon>Pseudomonadati</taxon>
        <taxon>Thermodesulfobacteriota</taxon>
        <taxon>Desulfovibrionia</taxon>
        <taxon>Desulfovibrionales</taxon>
        <taxon>Desulfovibrionaceae</taxon>
        <taxon>Desulfovibrio</taxon>
    </lineage>
</organism>
<dbReference type="Gene3D" id="3.90.230.10">
    <property type="entry name" value="Creatinase/methionine aminopeptidase superfamily"/>
    <property type="match status" value="1"/>
</dbReference>
<dbReference type="SUPFAM" id="SSF55920">
    <property type="entry name" value="Creatinase/aminopeptidase"/>
    <property type="match status" value="1"/>
</dbReference>
<sequence length="357" mass="40057">MNTQTYTARRDKLRATLEEKGVDALLVSHAANRYYLSGFELHNPQCNESAGMLLITRKAGDWLLTDSRYHDAAKRLWDEDKIFIYRPPAHEQMGDFLQELCPGPVGFESSAVSFDFHSRLVERKSELKPLSGLVEKLRYIKEPAEIDIMRRSCALNHKVFEQAQKIAAPGMTEKELAWEVEKLYRDQGASELSFSTIAAVDTNGALPHAIPGDRKITDNCSVLLDKGCRLDDYCSDQTRTFWVGNSPSDEFKRALEQTQEAQQRAIDVIQPGESIAEAYRVARGVFEAYGVADHFTHALGHGIGLETHEGPSVSPKANGEFKPGMIVTVEPGLYYPEWGGIRWEHMVLVTANGHEVF</sequence>
<dbReference type="PANTHER" id="PTHR46112:SF3">
    <property type="entry name" value="AMINOPEPTIDASE YPDF"/>
    <property type="match status" value="1"/>
</dbReference>
<feature type="domain" description="Peptidase M24" evidence="1">
    <location>
        <begin position="148"/>
        <end position="351"/>
    </location>
</feature>
<dbReference type="InterPro" id="IPR029149">
    <property type="entry name" value="Creatin/AminoP/Spt16_N"/>
</dbReference>
<accession>A0A2Z6AZV1</accession>
<proteinExistence type="predicted"/>
<dbReference type="InterPro" id="IPR000994">
    <property type="entry name" value="Pept_M24"/>
</dbReference>
<dbReference type="InterPro" id="IPR036005">
    <property type="entry name" value="Creatinase/aminopeptidase-like"/>
</dbReference>
<dbReference type="Pfam" id="PF00557">
    <property type="entry name" value="Peptidase_M24"/>
    <property type="match status" value="1"/>
</dbReference>